<accession>A0A923N4Q6</accession>
<dbReference type="GO" id="GO:0003677">
    <property type="term" value="F:DNA binding"/>
    <property type="evidence" value="ECO:0007669"/>
    <property type="project" value="InterPro"/>
</dbReference>
<dbReference type="Gene3D" id="2.40.50.1020">
    <property type="entry name" value="LytTr DNA-binding domain"/>
    <property type="match status" value="1"/>
</dbReference>
<evidence type="ECO:0000259" key="2">
    <source>
        <dbReference type="PROSITE" id="PS50110"/>
    </source>
</evidence>
<protein>
    <submittedName>
        <fullName evidence="4">Response regulator transcription factor</fullName>
    </submittedName>
</protein>
<dbReference type="Pfam" id="PF04397">
    <property type="entry name" value="LytTR"/>
    <property type="match status" value="1"/>
</dbReference>
<name>A0A923N4Q6_9BACT</name>
<dbReference type="Pfam" id="PF00072">
    <property type="entry name" value="Response_reg"/>
    <property type="match status" value="1"/>
</dbReference>
<dbReference type="EMBL" id="JACRVF010000001">
    <property type="protein sequence ID" value="MBC5992193.1"/>
    <property type="molecule type" value="Genomic_DNA"/>
</dbReference>
<organism evidence="4 5">
    <name type="scientific">Pontibacter cellulosilyticus</name>
    <dbReference type="NCBI Taxonomy" id="1720253"/>
    <lineage>
        <taxon>Bacteria</taxon>
        <taxon>Pseudomonadati</taxon>
        <taxon>Bacteroidota</taxon>
        <taxon>Cytophagia</taxon>
        <taxon>Cytophagales</taxon>
        <taxon>Hymenobacteraceae</taxon>
        <taxon>Pontibacter</taxon>
    </lineage>
</organism>
<dbReference type="SMART" id="SM00850">
    <property type="entry name" value="LytTR"/>
    <property type="match status" value="1"/>
</dbReference>
<keyword evidence="1" id="KW-0597">Phosphoprotein</keyword>
<proteinExistence type="predicted"/>
<dbReference type="GO" id="GO:0000156">
    <property type="term" value="F:phosphorelay response regulator activity"/>
    <property type="evidence" value="ECO:0007669"/>
    <property type="project" value="InterPro"/>
</dbReference>
<keyword evidence="5" id="KW-1185">Reference proteome</keyword>
<evidence type="ECO:0000256" key="1">
    <source>
        <dbReference type="PROSITE-ProRule" id="PRU00169"/>
    </source>
</evidence>
<dbReference type="SMART" id="SM00448">
    <property type="entry name" value="REC"/>
    <property type="match status" value="1"/>
</dbReference>
<dbReference type="AlphaFoldDB" id="A0A923N4Q6"/>
<feature type="modified residue" description="4-aspartylphosphate" evidence="1">
    <location>
        <position position="55"/>
    </location>
</feature>
<evidence type="ECO:0000313" key="4">
    <source>
        <dbReference type="EMBL" id="MBC5992193.1"/>
    </source>
</evidence>
<sequence length="234" mass="27138">MNIKCLIVEDEPKAASLLEEYIHNISFLELCHKANNAMEALDYLNTAQVDLAFMDINMPGLSGLDLSDLLKGKLKVIFTTAYSEYAVQSYEKNAIDYLLKPITFQRFMQASLKAKEAIKLANKAEGKEESKDTIFLKSGKKIVQLNWSEIYYLEGYQEYVAVVTDHEKILVYKRMKEMEKLLPPQFMRVHNSFIVNITKVKKVEDNHIYILEREIPVSRKYKEGFYDGLQNNML</sequence>
<dbReference type="PANTHER" id="PTHR37299">
    <property type="entry name" value="TRANSCRIPTIONAL REGULATOR-RELATED"/>
    <property type="match status" value="1"/>
</dbReference>
<dbReference type="InterPro" id="IPR007492">
    <property type="entry name" value="LytTR_DNA-bd_dom"/>
</dbReference>
<dbReference type="Proteomes" id="UP000603640">
    <property type="component" value="Unassembled WGS sequence"/>
</dbReference>
<reference evidence="4" key="1">
    <citation type="submission" date="2020-08" db="EMBL/GenBank/DDBJ databases">
        <title>Pontibacter sp. SD6 16S ribosomal RNA gene Genome sequencing and assembly.</title>
        <authorList>
            <person name="Kang M."/>
        </authorList>
    </citation>
    <scope>NUCLEOTIDE SEQUENCE</scope>
    <source>
        <strain evidence="4">SD6</strain>
    </source>
</reference>
<gene>
    <name evidence="4" type="ORF">H8S84_05015</name>
</gene>
<dbReference type="PROSITE" id="PS50110">
    <property type="entry name" value="RESPONSE_REGULATORY"/>
    <property type="match status" value="1"/>
</dbReference>
<dbReference type="InterPro" id="IPR011006">
    <property type="entry name" value="CheY-like_superfamily"/>
</dbReference>
<feature type="domain" description="Response regulatory" evidence="2">
    <location>
        <begin position="4"/>
        <end position="115"/>
    </location>
</feature>
<dbReference type="Gene3D" id="3.40.50.2300">
    <property type="match status" value="1"/>
</dbReference>
<dbReference type="PANTHER" id="PTHR37299:SF1">
    <property type="entry name" value="STAGE 0 SPORULATION PROTEIN A HOMOLOG"/>
    <property type="match status" value="1"/>
</dbReference>
<evidence type="ECO:0000313" key="5">
    <source>
        <dbReference type="Proteomes" id="UP000603640"/>
    </source>
</evidence>
<dbReference type="SUPFAM" id="SSF52172">
    <property type="entry name" value="CheY-like"/>
    <property type="match status" value="1"/>
</dbReference>
<feature type="domain" description="HTH LytTR-type" evidence="3">
    <location>
        <begin position="134"/>
        <end position="221"/>
    </location>
</feature>
<dbReference type="InterPro" id="IPR001789">
    <property type="entry name" value="Sig_transdc_resp-reg_receiver"/>
</dbReference>
<dbReference type="InterPro" id="IPR046947">
    <property type="entry name" value="LytR-like"/>
</dbReference>
<evidence type="ECO:0000259" key="3">
    <source>
        <dbReference type="PROSITE" id="PS50930"/>
    </source>
</evidence>
<dbReference type="RefSeq" id="WP_187066149.1">
    <property type="nucleotide sequence ID" value="NZ_JACRVF010000001.1"/>
</dbReference>
<comment type="caution">
    <text evidence="4">The sequence shown here is derived from an EMBL/GenBank/DDBJ whole genome shotgun (WGS) entry which is preliminary data.</text>
</comment>
<dbReference type="PROSITE" id="PS50930">
    <property type="entry name" value="HTH_LYTTR"/>
    <property type="match status" value="1"/>
</dbReference>